<dbReference type="PANTHER" id="PTHR43357">
    <property type="entry name" value="INNER MEMBRANE ABC TRANSPORTER PERMEASE PROTEIN YDCV"/>
    <property type="match status" value="1"/>
</dbReference>
<keyword evidence="5 8" id="KW-0812">Transmembrane</keyword>
<comment type="caution">
    <text evidence="10">The sequence shown here is derived from an EMBL/GenBank/DDBJ whole genome shotgun (WGS) entry which is preliminary data.</text>
</comment>
<proteinExistence type="inferred from homology"/>
<evidence type="ECO:0000256" key="6">
    <source>
        <dbReference type="ARBA" id="ARBA00022989"/>
    </source>
</evidence>
<accession>A0ABU2GDR4</accession>
<sequence>MAPGGGFGRVRRLLDGGAGDDEPGTAVVVLAAAVAAAVLSPLVWLLVSASSLDVDAAVSLLTSGTATTVLVNSLVLTTVVTAASVVLGVPLAVLTVQTDLPFRRLWTVLAALPLVVPSYIGAFAYVSAFGPSGALADLLAPLGITIPTVYGLGGTALVLTLFTYPYVFLTTRASLLSFDARQLEAARTLNHTYPEAFRRVILPQIAPGVTAGALLVALYTLSDFGTPAIMRYDVFTRVIYVELNSFGVGRANATLLSIQLLAVTAVILALESRVSGDAAAGYGTPSSVETVVSLGRLRWVAAAAVGAVSLFTLALPVGILTMWLVRSGPGYSGGGLAFQPAFAANSVYAAALTAGVTVLFALPVAYYAGRSESPFAALVERATYLGYAMPGVVLGLALVFFSSQWLRDAVAPTAAQLVYQSLPLLVFAYVVRFLPQAVGSTRSSVLGVDRDLVGAARLLGASPRRAFRRVTLPLISPGLLAGAALVFLTTMKELDTTLILHPTGFTTVVTYIWRVQEAGYYGRAALPALVLVAVSGLSMIPLLSGGRDDA</sequence>
<gene>
    <name evidence="10" type="ORF">NDI76_09280</name>
</gene>
<dbReference type="CDD" id="cd06261">
    <property type="entry name" value="TM_PBP2"/>
    <property type="match status" value="2"/>
</dbReference>
<evidence type="ECO:0000256" key="2">
    <source>
        <dbReference type="ARBA" id="ARBA00022448"/>
    </source>
</evidence>
<evidence type="ECO:0000256" key="7">
    <source>
        <dbReference type="ARBA" id="ARBA00023136"/>
    </source>
</evidence>
<keyword evidence="3" id="KW-1003">Cell membrane</keyword>
<dbReference type="PROSITE" id="PS50928">
    <property type="entry name" value="ABC_TM1"/>
    <property type="match status" value="2"/>
</dbReference>
<dbReference type="Pfam" id="PF00528">
    <property type="entry name" value="BPD_transp_1"/>
    <property type="match status" value="2"/>
</dbReference>
<dbReference type="InterPro" id="IPR035906">
    <property type="entry name" value="MetI-like_sf"/>
</dbReference>
<feature type="transmembrane region" description="Helical" evidence="8">
    <location>
        <begin position="299"/>
        <end position="325"/>
    </location>
</feature>
<feature type="transmembrane region" description="Helical" evidence="8">
    <location>
        <begin position="105"/>
        <end position="128"/>
    </location>
</feature>
<keyword evidence="6 8" id="KW-1133">Transmembrane helix</keyword>
<dbReference type="PANTHER" id="PTHR43357:SF3">
    <property type="entry name" value="FE(3+)-TRANSPORT SYSTEM PERMEASE PROTEIN FBPB 2"/>
    <property type="match status" value="1"/>
</dbReference>
<feature type="transmembrane region" description="Helical" evidence="8">
    <location>
        <begin position="345"/>
        <end position="368"/>
    </location>
</feature>
<organism evidence="10 11">
    <name type="scientific">Halogeometricum salsisoli</name>
    <dbReference type="NCBI Taxonomy" id="2950536"/>
    <lineage>
        <taxon>Archaea</taxon>
        <taxon>Methanobacteriati</taxon>
        <taxon>Methanobacteriota</taxon>
        <taxon>Stenosarchaea group</taxon>
        <taxon>Halobacteria</taxon>
        <taxon>Halobacteriales</taxon>
        <taxon>Haloferacaceae</taxon>
        <taxon>Halogeometricum</taxon>
    </lineage>
</organism>
<feature type="transmembrane region" description="Helical" evidence="8">
    <location>
        <begin position="470"/>
        <end position="490"/>
    </location>
</feature>
<comment type="similarity">
    <text evidence="8">Belongs to the binding-protein-dependent transport system permease family.</text>
</comment>
<feature type="transmembrane region" description="Helical" evidence="8">
    <location>
        <begin position="69"/>
        <end position="93"/>
    </location>
</feature>
<reference evidence="10 11" key="1">
    <citation type="submission" date="2022-06" db="EMBL/GenBank/DDBJ databases">
        <title>Halogeometricum sp. a new haloarchaeum isolate from saline soil.</title>
        <authorList>
            <person name="Strakova D."/>
            <person name="Galisteo C."/>
            <person name="Sanchez-Porro C."/>
            <person name="Ventosa A."/>
        </authorList>
    </citation>
    <scope>NUCLEOTIDE SEQUENCE [LARGE SCALE GENOMIC DNA]</scope>
    <source>
        <strain evidence="10 11">S1BR25-6</strain>
    </source>
</reference>
<feature type="transmembrane region" description="Helical" evidence="8">
    <location>
        <begin position="27"/>
        <end position="49"/>
    </location>
</feature>
<dbReference type="Gene3D" id="1.10.3720.10">
    <property type="entry name" value="MetI-like"/>
    <property type="match status" value="2"/>
</dbReference>
<evidence type="ECO:0000313" key="10">
    <source>
        <dbReference type="EMBL" id="MDS0298937.1"/>
    </source>
</evidence>
<keyword evidence="11" id="KW-1185">Reference proteome</keyword>
<feature type="transmembrane region" description="Helical" evidence="8">
    <location>
        <begin position="525"/>
        <end position="544"/>
    </location>
</feature>
<dbReference type="RefSeq" id="WP_310923732.1">
    <property type="nucleotide sequence ID" value="NZ_JAMQOP010000001.1"/>
</dbReference>
<evidence type="ECO:0000259" key="9">
    <source>
        <dbReference type="PROSITE" id="PS50928"/>
    </source>
</evidence>
<keyword evidence="7 8" id="KW-0472">Membrane</keyword>
<dbReference type="Proteomes" id="UP001257060">
    <property type="component" value="Unassembled WGS sequence"/>
</dbReference>
<evidence type="ECO:0000256" key="8">
    <source>
        <dbReference type="RuleBase" id="RU363032"/>
    </source>
</evidence>
<dbReference type="EMBL" id="JAMQOP010000001">
    <property type="protein sequence ID" value="MDS0298937.1"/>
    <property type="molecule type" value="Genomic_DNA"/>
</dbReference>
<dbReference type="SUPFAM" id="SSF161098">
    <property type="entry name" value="MetI-like"/>
    <property type="match status" value="2"/>
</dbReference>
<name>A0ABU2GDR4_9EURY</name>
<dbReference type="InterPro" id="IPR000515">
    <property type="entry name" value="MetI-like"/>
</dbReference>
<keyword evidence="4" id="KW-0997">Cell inner membrane</keyword>
<feature type="transmembrane region" description="Helical" evidence="8">
    <location>
        <begin position="200"/>
        <end position="221"/>
    </location>
</feature>
<feature type="transmembrane region" description="Helical" evidence="8">
    <location>
        <begin position="148"/>
        <end position="169"/>
    </location>
</feature>
<feature type="transmembrane region" description="Helical" evidence="8">
    <location>
        <begin position="496"/>
        <end position="513"/>
    </location>
</feature>
<feature type="transmembrane region" description="Helical" evidence="8">
    <location>
        <begin position="417"/>
        <end position="434"/>
    </location>
</feature>
<keyword evidence="2 8" id="KW-0813">Transport</keyword>
<feature type="domain" description="ABC transmembrane type-1" evidence="9">
    <location>
        <begin position="343"/>
        <end position="542"/>
    </location>
</feature>
<evidence type="ECO:0000256" key="5">
    <source>
        <dbReference type="ARBA" id="ARBA00022692"/>
    </source>
</evidence>
<feature type="domain" description="ABC transmembrane type-1" evidence="9">
    <location>
        <begin position="70"/>
        <end position="267"/>
    </location>
</feature>
<protein>
    <submittedName>
        <fullName evidence="10">Iron ABC transporter permease</fullName>
    </submittedName>
</protein>
<evidence type="ECO:0000256" key="4">
    <source>
        <dbReference type="ARBA" id="ARBA00022519"/>
    </source>
</evidence>
<comment type="subcellular location">
    <subcellularLocation>
        <location evidence="1">Cell inner membrane</location>
        <topology evidence="1">Multi-pass membrane protein</topology>
    </subcellularLocation>
    <subcellularLocation>
        <location evidence="8">Cell membrane</location>
        <topology evidence="8">Multi-pass membrane protein</topology>
    </subcellularLocation>
</comment>
<evidence type="ECO:0000256" key="3">
    <source>
        <dbReference type="ARBA" id="ARBA00022475"/>
    </source>
</evidence>
<evidence type="ECO:0000256" key="1">
    <source>
        <dbReference type="ARBA" id="ARBA00004429"/>
    </source>
</evidence>
<evidence type="ECO:0000313" key="11">
    <source>
        <dbReference type="Proteomes" id="UP001257060"/>
    </source>
</evidence>
<feature type="transmembrane region" description="Helical" evidence="8">
    <location>
        <begin position="384"/>
        <end position="405"/>
    </location>
</feature>